<dbReference type="Ensembl" id="ENSCSAVT00000006524.1">
    <property type="protein sequence ID" value="ENSCSAVP00000006443.1"/>
    <property type="gene ID" value="ENSCSAVG00000003856.1"/>
</dbReference>
<proteinExistence type="predicted"/>
<evidence type="ECO:0000313" key="2">
    <source>
        <dbReference type="Proteomes" id="UP000007875"/>
    </source>
</evidence>
<sequence>MASRDIFDLRNMSPSNMMTSRQRRPSLMLLSLSESLFTMDSIVDSYQSKSTYISEDNVSSDCDKSCCDVTNRRQFERSDLRGGAFELSKKFDPIGMEEKEIQGRSIVEPKTIWPDFRSADTNHCYITSTWAQLHRTGESHMTALLRQLAKK</sequence>
<keyword evidence="2" id="KW-1185">Reference proteome</keyword>
<evidence type="ECO:0000313" key="1">
    <source>
        <dbReference type="Ensembl" id="ENSCSAVP00000006443.1"/>
    </source>
</evidence>
<dbReference type="OMA" id="TIWPDFR"/>
<reference evidence="2" key="1">
    <citation type="submission" date="2003-08" db="EMBL/GenBank/DDBJ databases">
        <authorList>
            <person name="Birren B."/>
            <person name="Nusbaum C."/>
            <person name="Abebe A."/>
            <person name="Abouelleil A."/>
            <person name="Adekoya E."/>
            <person name="Ait-zahra M."/>
            <person name="Allen N."/>
            <person name="Allen T."/>
            <person name="An P."/>
            <person name="Anderson M."/>
            <person name="Anderson S."/>
            <person name="Arachchi H."/>
            <person name="Armbruster J."/>
            <person name="Bachantsang P."/>
            <person name="Baldwin J."/>
            <person name="Barry A."/>
            <person name="Bayul T."/>
            <person name="Blitshsteyn B."/>
            <person name="Bloom T."/>
            <person name="Blye J."/>
            <person name="Boguslavskiy L."/>
            <person name="Borowsky M."/>
            <person name="Boukhgalter B."/>
            <person name="Brunache A."/>
            <person name="Butler J."/>
            <person name="Calixte N."/>
            <person name="Calvo S."/>
            <person name="Camarata J."/>
            <person name="Campo K."/>
            <person name="Chang J."/>
            <person name="Cheshatsang Y."/>
            <person name="Citroen M."/>
            <person name="Collymore A."/>
            <person name="Considine T."/>
            <person name="Cook A."/>
            <person name="Cooke P."/>
            <person name="Corum B."/>
            <person name="Cuomo C."/>
            <person name="David R."/>
            <person name="Dawoe T."/>
            <person name="Degray S."/>
            <person name="Dodge S."/>
            <person name="Dooley K."/>
            <person name="Dorje P."/>
            <person name="Dorjee K."/>
            <person name="Dorris L."/>
            <person name="Duffey N."/>
            <person name="Dupes A."/>
            <person name="Elkins T."/>
            <person name="Engels R."/>
            <person name="Erickson J."/>
            <person name="Farina A."/>
            <person name="Faro S."/>
            <person name="Ferreira P."/>
            <person name="Fischer H."/>
            <person name="Fitzgerald M."/>
            <person name="Foley K."/>
            <person name="Gage D."/>
            <person name="Galagan J."/>
            <person name="Gearin G."/>
            <person name="Gnerre S."/>
            <person name="Gnirke A."/>
            <person name="Goyette A."/>
            <person name="Graham J."/>
            <person name="Grandbois E."/>
            <person name="Gyaltsen K."/>
            <person name="Hafez N."/>
            <person name="Hagopian D."/>
            <person name="Hagos B."/>
            <person name="Hall J."/>
            <person name="Hatcher B."/>
            <person name="Heller A."/>
            <person name="Higgins H."/>
            <person name="Honan T."/>
            <person name="Horn A."/>
            <person name="Houde N."/>
            <person name="Hughes L."/>
            <person name="Hulme W."/>
            <person name="Husby E."/>
            <person name="Iliev I."/>
            <person name="Jaffe D."/>
            <person name="Jones C."/>
            <person name="Kamal M."/>
            <person name="Kamat A."/>
            <person name="Kamvysselis M."/>
            <person name="Karlsson E."/>
            <person name="Kells C."/>
            <person name="Kieu A."/>
            <person name="Kisner P."/>
            <person name="Kodira C."/>
            <person name="Kulbokas E."/>
            <person name="Labutti K."/>
            <person name="Lama D."/>
            <person name="Landers T."/>
            <person name="Leger J."/>
            <person name="Levine S."/>
            <person name="Lewis D."/>
            <person name="Lewis T."/>
            <person name="Lindblad-toh K."/>
            <person name="Liu X."/>
            <person name="Lokyitsang T."/>
            <person name="Lokyitsang Y."/>
            <person name="Lucien O."/>
            <person name="Lui A."/>
            <person name="Ma L.J."/>
            <person name="Mabbitt R."/>
            <person name="Macdonald J."/>
            <person name="Maclean C."/>
            <person name="Major J."/>
            <person name="Manning J."/>
            <person name="Marabella R."/>
            <person name="Maru K."/>
            <person name="Matthews C."/>
            <person name="Mauceli E."/>
            <person name="Mccarthy M."/>
            <person name="Mcdonough S."/>
            <person name="Mcghee T."/>
            <person name="Meldrim J."/>
            <person name="Meneus L."/>
            <person name="Mesirov J."/>
            <person name="Mihalev A."/>
            <person name="Mihova T."/>
            <person name="Mikkelsen T."/>
            <person name="Mlenga V."/>
            <person name="Moru K."/>
            <person name="Mozes J."/>
            <person name="Mulrain L."/>
            <person name="Munson G."/>
            <person name="Naylor J."/>
            <person name="Newes C."/>
            <person name="Nguyen C."/>
            <person name="Nguyen N."/>
            <person name="Nguyen T."/>
            <person name="Nicol R."/>
            <person name="Nielsen C."/>
            <person name="Nizzari M."/>
            <person name="Norbu C."/>
            <person name="Norbu N."/>
            <person name="O'donnell P."/>
            <person name="Okoawo O."/>
            <person name="O'leary S."/>
            <person name="Omotosho B."/>
            <person name="O'neill K."/>
            <person name="Osman S."/>
            <person name="Parker S."/>
            <person name="Perrin D."/>
            <person name="Phunkhang P."/>
            <person name="Piqani B."/>
            <person name="Purcell S."/>
            <person name="Rachupka T."/>
            <person name="Ramasamy U."/>
            <person name="Rameau R."/>
            <person name="Ray V."/>
            <person name="Raymond C."/>
            <person name="Retta R."/>
            <person name="Richardson S."/>
            <person name="Rise C."/>
            <person name="Rodriguez J."/>
            <person name="Rogers J."/>
            <person name="Rogov P."/>
            <person name="Rutman M."/>
            <person name="Schupbach R."/>
            <person name="Seaman C."/>
            <person name="Settipalli S."/>
            <person name="Sharpe T."/>
            <person name="Sheridan J."/>
            <person name="Sherpa N."/>
            <person name="Shi J."/>
            <person name="Smirnov S."/>
            <person name="Smith C."/>
            <person name="Sougnez C."/>
            <person name="Spencer B."/>
            <person name="Stalker J."/>
            <person name="Stange-thomann N."/>
            <person name="Stavropoulos S."/>
            <person name="Stetson K."/>
            <person name="Stone C."/>
            <person name="Stone S."/>
            <person name="Stubbs M."/>
            <person name="Talamas J."/>
            <person name="Tchuinga P."/>
            <person name="Tenzing P."/>
            <person name="Tesfaye S."/>
            <person name="Theodore J."/>
            <person name="Thoulutsang Y."/>
            <person name="Topham K."/>
            <person name="Towey S."/>
            <person name="Tsamla T."/>
            <person name="Tsomo N."/>
            <person name="Vallee D."/>
            <person name="Vassiliev H."/>
            <person name="Venkataraman V."/>
            <person name="Vinson J."/>
            <person name="Vo A."/>
            <person name="Wade C."/>
            <person name="Wang S."/>
            <person name="Wangchuk T."/>
            <person name="Wangdi T."/>
            <person name="Whittaker C."/>
            <person name="Wilkinson J."/>
            <person name="Wu Y."/>
            <person name="Wyman D."/>
            <person name="Yadav S."/>
            <person name="Yang S."/>
            <person name="Yang X."/>
            <person name="Yeager S."/>
            <person name="Yee E."/>
            <person name="Young G."/>
            <person name="Zainoun J."/>
            <person name="Zembeck L."/>
            <person name="Zimmer A."/>
            <person name="Zody M."/>
            <person name="Lander E."/>
        </authorList>
    </citation>
    <scope>NUCLEOTIDE SEQUENCE [LARGE SCALE GENOMIC DNA]</scope>
</reference>
<protein>
    <submittedName>
        <fullName evidence="1">Uncharacterized protein</fullName>
    </submittedName>
</protein>
<dbReference type="GeneTree" id="ENSGT00390000007524"/>
<organism evidence="1 2">
    <name type="scientific">Ciona savignyi</name>
    <name type="common">Pacific transparent sea squirt</name>
    <dbReference type="NCBI Taxonomy" id="51511"/>
    <lineage>
        <taxon>Eukaryota</taxon>
        <taxon>Metazoa</taxon>
        <taxon>Chordata</taxon>
        <taxon>Tunicata</taxon>
        <taxon>Ascidiacea</taxon>
        <taxon>Phlebobranchia</taxon>
        <taxon>Cionidae</taxon>
        <taxon>Ciona</taxon>
    </lineage>
</organism>
<dbReference type="HOGENOM" id="CLU_1730780_0_0_1"/>
<reference evidence="1" key="3">
    <citation type="submission" date="2025-09" db="UniProtKB">
        <authorList>
            <consortium name="Ensembl"/>
        </authorList>
    </citation>
    <scope>IDENTIFICATION</scope>
</reference>
<name>H2YM91_CIOSA</name>
<reference evidence="1" key="2">
    <citation type="submission" date="2025-08" db="UniProtKB">
        <authorList>
            <consortium name="Ensembl"/>
        </authorList>
    </citation>
    <scope>IDENTIFICATION</scope>
</reference>
<dbReference type="InParanoid" id="H2YM91"/>
<dbReference type="AlphaFoldDB" id="H2YM91"/>
<dbReference type="Proteomes" id="UP000007875">
    <property type="component" value="Unassembled WGS sequence"/>
</dbReference>
<accession>H2YM91</accession>